<organism evidence="2 3">
    <name type="scientific">Evansella caseinilytica</name>
    <dbReference type="NCBI Taxonomy" id="1503961"/>
    <lineage>
        <taxon>Bacteria</taxon>
        <taxon>Bacillati</taxon>
        <taxon>Bacillota</taxon>
        <taxon>Bacilli</taxon>
        <taxon>Bacillales</taxon>
        <taxon>Bacillaceae</taxon>
        <taxon>Evansella</taxon>
    </lineage>
</organism>
<dbReference type="STRING" id="1503961.SAMN05421736_110122"/>
<dbReference type="AlphaFoldDB" id="A0A1H3SBC4"/>
<keyword evidence="1" id="KW-1133">Transmembrane helix</keyword>
<gene>
    <name evidence="2" type="ORF">SAMN05421736_110122</name>
</gene>
<keyword evidence="1" id="KW-0472">Membrane</keyword>
<keyword evidence="1" id="KW-0812">Transmembrane</keyword>
<feature type="transmembrane region" description="Helical" evidence="1">
    <location>
        <begin position="52"/>
        <end position="73"/>
    </location>
</feature>
<dbReference type="OrthoDB" id="3035568at2"/>
<reference evidence="3" key="1">
    <citation type="submission" date="2016-10" db="EMBL/GenBank/DDBJ databases">
        <authorList>
            <person name="Varghese N."/>
            <person name="Submissions S."/>
        </authorList>
    </citation>
    <scope>NUCLEOTIDE SEQUENCE [LARGE SCALE GENOMIC DNA]</scope>
    <source>
        <strain evidence="3">SP</strain>
    </source>
</reference>
<dbReference type="Proteomes" id="UP000198935">
    <property type="component" value="Unassembled WGS sequence"/>
</dbReference>
<name>A0A1H3SBC4_9BACI</name>
<evidence type="ECO:0000313" key="2">
    <source>
        <dbReference type="EMBL" id="SDZ35316.1"/>
    </source>
</evidence>
<dbReference type="EMBL" id="FNPI01000010">
    <property type="protein sequence ID" value="SDZ35316.1"/>
    <property type="molecule type" value="Genomic_DNA"/>
</dbReference>
<proteinExistence type="predicted"/>
<evidence type="ECO:0000256" key="1">
    <source>
        <dbReference type="SAM" id="Phobius"/>
    </source>
</evidence>
<keyword evidence="3" id="KW-1185">Reference proteome</keyword>
<accession>A0A1H3SBC4</accession>
<evidence type="ECO:0000313" key="3">
    <source>
        <dbReference type="Proteomes" id="UP000198935"/>
    </source>
</evidence>
<feature type="transmembrane region" description="Helical" evidence="1">
    <location>
        <begin position="23"/>
        <end position="40"/>
    </location>
</feature>
<protein>
    <submittedName>
        <fullName evidence="2">Uncharacterized protein</fullName>
    </submittedName>
</protein>
<sequence length="96" mass="11285">MVNKDIQREEDLNEIKSAYKPRLFLPVYTSIICIAPYLHLLLDIVSEEYDRLLTVALIAAPTIAVIAVVWTRYSYQVKEYKKEVNDYLADPENYDW</sequence>